<protein>
    <recommendedName>
        <fullName evidence="6">4Fe-4S ferredoxin-type domain-containing protein</fullName>
    </recommendedName>
</protein>
<evidence type="ECO:0000256" key="2">
    <source>
        <dbReference type="ARBA" id="ARBA00022723"/>
    </source>
</evidence>
<keyword evidence="1" id="KW-0004">4Fe-4S</keyword>
<dbReference type="SUPFAM" id="SSF46548">
    <property type="entry name" value="alpha-helical ferredoxin"/>
    <property type="match status" value="1"/>
</dbReference>
<dbReference type="GO" id="GO:0046872">
    <property type="term" value="F:metal ion binding"/>
    <property type="evidence" value="ECO:0007669"/>
    <property type="project" value="UniProtKB-KW"/>
</dbReference>
<keyword evidence="3" id="KW-0677">Repeat</keyword>
<accession>X0TJQ7</accession>
<dbReference type="Gene3D" id="1.10.1060.10">
    <property type="entry name" value="Alpha-helical ferredoxin"/>
    <property type="match status" value="1"/>
</dbReference>
<dbReference type="InterPro" id="IPR017900">
    <property type="entry name" value="4Fe4S_Fe_S_CS"/>
</dbReference>
<dbReference type="GO" id="GO:0016491">
    <property type="term" value="F:oxidoreductase activity"/>
    <property type="evidence" value="ECO:0007669"/>
    <property type="project" value="UniProtKB-ARBA"/>
</dbReference>
<evidence type="ECO:0000256" key="3">
    <source>
        <dbReference type="ARBA" id="ARBA00022737"/>
    </source>
</evidence>
<dbReference type="PROSITE" id="PS00198">
    <property type="entry name" value="4FE4S_FER_1"/>
    <property type="match status" value="2"/>
</dbReference>
<keyword evidence="5" id="KW-0411">Iron-sulfur</keyword>
<gene>
    <name evidence="7" type="ORF">S01H1_13499</name>
</gene>
<sequence>MTAHRLFSREDYHILQECIHCGLCLSACPTYMVNGREADSPRGRLSLMKYLDQDSDVDTAGACRHIDLCLGCLACQTACPSGVRYSQLLDSARSYQRREVQPLAWSQRLLLKWFTDSGRLGLLTSLVRLFQKTGLDRLALALRLLPSTLRFQLAGLPKVPDQAFSQTQARHLPAAASNGDRQGVVALFTGCVMDHWYGEVHAATVRVLRWNGFDVIIPEGQTCCGALHAHAGQDKEAERLLTRNRDAFRNVEAQAVVVNAAGCGAQLRTALGPENGSPPV</sequence>
<dbReference type="EMBL" id="BARS01006968">
    <property type="protein sequence ID" value="GAF76340.1"/>
    <property type="molecule type" value="Genomic_DNA"/>
</dbReference>
<dbReference type="GO" id="GO:0051539">
    <property type="term" value="F:4 iron, 4 sulfur cluster binding"/>
    <property type="evidence" value="ECO:0007669"/>
    <property type="project" value="UniProtKB-KW"/>
</dbReference>
<evidence type="ECO:0000259" key="6">
    <source>
        <dbReference type="PROSITE" id="PS51379"/>
    </source>
</evidence>
<feature type="domain" description="4Fe-4S ferredoxin-type" evidence="6">
    <location>
        <begin position="10"/>
        <end position="38"/>
    </location>
</feature>
<keyword evidence="4" id="KW-0408">Iron</keyword>
<evidence type="ECO:0000256" key="4">
    <source>
        <dbReference type="ARBA" id="ARBA00023004"/>
    </source>
</evidence>
<dbReference type="PANTHER" id="PTHR32479:SF17">
    <property type="entry name" value="GLYCOLATE OXIDASE IRON-SULFUR SUBUNIT"/>
    <property type="match status" value="1"/>
</dbReference>
<dbReference type="PANTHER" id="PTHR32479">
    <property type="entry name" value="GLYCOLATE OXIDASE IRON-SULFUR SUBUNIT"/>
    <property type="match status" value="1"/>
</dbReference>
<evidence type="ECO:0000313" key="7">
    <source>
        <dbReference type="EMBL" id="GAF76340.1"/>
    </source>
</evidence>
<keyword evidence="2" id="KW-0479">Metal-binding</keyword>
<organism evidence="7">
    <name type="scientific">marine sediment metagenome</name>
    <dbReference type="NCBI Taxonomy" id="412755"/>
    <lineage>
        <taxon>unclassified sequences</taxon>
        <taxon>metagenomes</taxon>
        <taxon>ecological metagenomes</taxon>
    </lineage>
</organism>
<name>X0TJQ7_9ZZZZ</name>
<comment type="caution">
    <text evidence="7">The sequence shown here is derived from an EMBL/GenBank/DDBJ whole genome shotgun (WGS) entry which is preliminary data.</text>
</comment>
<dbReference type="Pfam" id="PF02754">
    <property type="entry name" value="CCG"/>
    <property type="match status" value="1"/>
</dbReference>
<feature type="non-terminal residue" evidence="7">
    <location>
        <position position="280"/>
    </location>
</feature>
<dbReference type="PROSITE" id="PS51379">
    <property type="entry name" value="4FE4S_FER_2"/>
    <property type="match status" value="2"/>
</dbReference>
<proteinExistence type="predicted"/>
<evidence type="ECO:0000256" key="1">
    <source>
        <dbReference type="ARBA" id="ARBA00022485"/>
    </source>
</evidence>
<dbReference type="Pfam" id="PF13183">
    <property type="entry name" value="Fer4_8"/>
    <property type="match status" value="1"/>
</dbReference>
<evidence type="ECO:0000256" key="5">
    <source>
        <dbReference type="ARBA" id="ARBA00023014"/>
    </source>
</evidence>
<dbReference type="InterPro" id="IPR004017">
    <property type="entry name" value="Cys_rich_dom"/>
</dbReference>
<reference evidence="7" key="1">
    <citation type="journal article" date="2014" name="Front. Microbiol.">
        <title>High frequency of phylogenetically diverse reductive dehalogenase-homologous genes in deep subseafloor sedimentary metagenomes.</title>
        <authorList>
            <person name="Kawai M."/>
            <person name="Futagami T."/>
            <person name="Toyoda A."/>
            <person name="Takaki Y."/>
            <person name="Nishi S."/>
            <person name="Hori S."/>
            <person name="Arai W."/>
            <person name="Tsubouchi T."/>
            <person name="Morono Y."/>
            <person name="Uchiyama I."/>
            <person name="Ito T."/>
            <person name="Fujiyama A."/>
            <person name="Inagaki F."/>
            <person name="Takami H."/>
        </authorList>
    </citation>
    <scope>NUCLEOTIDE SEQUENCE</scope>
    <source>
        <strain evidence="7">Expedition CK06-06</strain>
    </source>
</reference>
<dbReference type="InterPro" id="IPR009051">
    <property type="entry name" value="Helical_ferredxn"/>
</dbReference>
<dbReference type="InterPro" id="IPR017896">
    <property type="entry name" value="4Fe4S_Fe-S-bd"/>
</dbReference>
<dbReference type="AlphaFoldDB" id="X0TJQ7"/>
<feature type="domain" description="4Fe-4S ferredoxin-type" evidence="6">
    <location>
        <begin position="60"/>
        <end position="89"/>
    </location>
</feature>